<comment type="caution">
    <text evidence="4">The sequence shown here is derived from an EMBL/GenBank/DDBJ whole genome shotgun (WGS) entry which is preliminary data.</text>
</comment>
<evidence type="ECO:0000259" key="3">
    <source>
        <dbReference type="Pfam" id="PF14258"/>
    </source>
</evidence>
<feature type="region of interest" description="Disordered" evidence="1">
    <location>
        <begin position="219"/>
        <end position="252"/>
    </location>
</feature>
<accession>A0A3A5M9U9</accession>
<keyword evidence="2" id="KW-0812">Transmembrane</keyword>
<feature type="compositionally biased region" description="Polar residues" evidence="1">
    <location>
        <begin position="19"/>
        <end position="32"/>
    </location>
</feature>
<feature type="region of interest" description="Disordered" evidence="1">
    <location>
        <begin position="1"/>
        <end position="43"/>
    </location>
</feature>
<evidence type="ECO:0000256" key="2">
    <source>
        <dbReference type="SAM" id="Phobius"/>
    </source>
</evidence>
<dbReference type="Proteomes" id="UP000272560">
    <property type="component" value="Unassembled WGS sequence"/>
</dbReference>
<dbReference type="AlphaFoldDB" id="A0A3A5M9U9"/>
<feature type="transmembrane region" description="Helical" evidence="2">
    <location>
        <begin position="54"/>
        <end position="73"/>
    </location>
</feature>
<keyword evidence="5" id="KW-1185">Reference proteome</keyword>
<keyword evidence="2" id="KW-1133">Transmembrane helix</keyword>
<feature type="compositionally biased region" description="Acidic residues" evidence="1">
    <location>
        <begin position="220"/>
        <end position="231"/>
    </location>
</feature>
<dbReference type="InterPro" id="IPR025646">
    <property type="entry name" value="DUF4350"/>
</dbReference>
<protein>
    <submittedName>
        <fullName evidence="4">DUF4350 domain-containing protein</fullName>
    </submittedName>
</protein>
<organism evidence="4 5">
    <name type="scientific">Arthrobacter cheniae</name>
    <dbReference type="NCBI Taxonomy" id="1258888"/>
    <lineage>
        <taxon>Bacteria</taxon>
        <taxon>Bacillati</taxon>
        <taxon>Actinomycetota</taxon>
        <taxon>Actinomycetes</taxon>
        <taxon>Micrococcales</taxon>
        <taxon>Micrococcaceae</taxon>
        <taxon>Arthrobacter</taxon>
    </lineage>
</organism>
<sequence>MDPARASPSDAPSRRQDSPRTTTGRAPDQPTQGREIMGDGSSARATARVRARRALPLLIGALVLALILIINLLPGSEEDDGALSPGNPAPQGARAVAEVLSDQGVDVVRARSFEDAMDALADGPATLFLNDARQYLSADQVAELTDESDRAVLAAPNNRQLTRLADVFAVVGPTPFTLSGDSPAVTARCADADATAAGRLAADGTVYAGSVECFSQEVEGAAEEGGAEDGSPDTRAAENGSGDADAADDGATGGLYVTSSDGSVAVLGAPDILSNGSITEEGHAALALRSLGSSPTLVWYEPTGADVVSIGEGIDPRTLLPPWVDPLLVWLLICALLAMAWRGRRLGPLAAEPLPVVVRAAETAEGRARLYQDSRSIGHAAANLRAATLARMARRLRVGRSASSLDVVAAAARHSSRPRVELEQRLLHHTPTTHRDLVLWAQEILDLEKEITSP</sequence>
<dbReference type="EMBL" id="QZVT01000006">
    <property type="protein sequence ID" value="RJT78296.1"/>
    <property type="molecule type" value="Genomic_DNA"/>
</dbReference>
<gene>
    <name evidence="4" type="ORF">D6T63_12270</name>
</gene>
<reference evidence="4 5" key="1">
    <citation type="submission" date="2018-09" db="EMBL/GenBank/DDBJ databases">
        <title>Novel species of Arthrobacter.</title>
        <authorList>
            <person name="Liu Q."/>
            <person name="Xin Y.-H."/>
        </authorList>
    </citation>
    <scope>NUCLEOTIDE SEQUENCE [LARGE SCALE GENOMIC DNA]</scope>
    <source>
        <strain evidence="4 5">Hz2</strain>
    </source>
</reference>
<evidence type="ECO:0000256" key="1">
    <source>
        <dbReference type="SAM" id="MobiDB-lite"/>
    </source>
</evidence>
<dbReference type="Pfam" id="PF14258">
    <property type="entry name" value="DUF4350"/>
    <property type="match status" value="1"/>
</dbReference>
<proteinExistence type="predicted"/>
<evidence type="ECO:0000313" key="5">
    <source>
        <dbReference type="Proteomes" id="UP000272560"/>
    </source>
</evidence>
<feature type="domain" description="DUF4350" evidence="3">
    <location>
        <begin position="86"/>
        <end position="289"/>
    </location>
</feature>
<name>A0A3A5M9U9_9MICC</name>
<evidence type="ECO:0000313" key="4">
    <source>
        <dbReference type="EMBL" id="RJT78296.1"/>
    </source>
</evidence>
<keyword evidence="2" id="KW-0472">Membrane</keyword>